<dbReference type="RefSeq" id="XP_007770166.1">
    <property type="nucleotide sequence ID" value="XM_007771976.1"/>
</dbReference>
<dbReference type="SUPFAM" id="SSF52047">
    <property type="entry name" value="RNI-like"/>
    <property type="match status" value="1"/>
</dbReference>
<protein>
    <recommendedName>
        <fullName evidence="3">F-box domain-containing protein</fullName>
    </recommendedName>
</protein>
<gene>
    <name evidence="1" type="ORF">CONPUDRAFT_166524</name>
</gene>
<evidence type="ECO:0008006" key="3">
    <source>
        <dbReference type="Google" id="ProtNLM"/>
    </source>
</evidence>
<dbReference type="Proteomes" id="UP000053558">
    <property type="component" value="Unassembled WGS sequence"/>
</dbReference>
<dbReference type="InterPro" id="IPR032675">
    <property type="entry name" value="LRR_dom_sf"/>
</dbReference>
<dbReference type="AlphaFoldDB" id="A0A5M3MKR7"/>
<dbReference type="GeneID" id="19205566"/>
<accession>A0A5M3MKR7</accession>
<proteinExistence type="predicted"/>
<dbReference type="Gene3D" id="3.80.10.10">
    <property type="entry name" value="Ribonuclease Inhibitor"/>
    <property type="match status" value="1"/>
</dbReference>
<keyword evidence="2" id="KW-1185">Reference proteome</keyword>
<sequence length="210" mass="23467">MKLSILSSASQVYCTMRSISDLCNLTSLEINFVVLGRDAAVPQAMAAVADALSNSPIRNIGVFWSESYCPGLLPFDALRPWFRFRALEVLSLEQCPHPSFDDAMIAELARAFPGLHVLCMYWERPLWISIGAEWDTNVTFQGLSALLRHCPKLKKLTLAVDVTEGMNPNIESSLGGIFQTELTTWEVRDSLISRIDIKYVARTLSPTKKQ</sequence>
<dbReference type="KEGG" id="cput:CONPUDRAFT_166524"/>
<dbReference type="OrthoDB" id="3056097at2759"/>
<evidence type="ECO:0000313" key="2">
    <source>
        <dbReference type="Proteomes" id="UP000053558"/>
    </source>
</evidence>
<reference evidence="2" key="1">
    <citation type="journal article" date="2012" name="Science">
        <title>The Paleozoic origin of enzymatic lignin decomposition reconstructed from 31 fungal genomes.</title>
        <authorList>
            <person name="Floudas D."/>
            <person name="Binder M."/>
            <person name="Riley R."/>
            <person name="Barry K."/>
            <person name="Blanchette R.A."/>
            <person name="Henrissat B."/>
            <person name="Martinez A.T."/>
            <person name="Otillar R."/>
            <person name="Spatafora J.W."/>
            <person name="Yadav J.S."/>
            <person name="Aerts A."/>
            <person name="Benoit I."/>
            <person name="Boyd A."/>
            <person name="Carlson A."/>
            <person name="Copeland A."/>
            <person name="Coutinho P.M."/>
            <person name="de Vries R.P."/>
            <person name="Ferreira P."/>
            <person name="Findley K."/>
            <person name="Foster B."/>
            <person name="Gaskell J."/>
            <person name="Glotzer D."/>
            <person name="Gorecki P."/>
            <person name="Heitman J."/>
            <person name="Hesse C."/>
            <person name="Hori C."/>
            <person name="Igarashi K."/>
            <person name="Jurgens J.A."/>
            <person name="Kallen N."/>
            <person name="Kersten P."/>
            <person name="Kohler A."/>
            <person name="Kuees U."/>
            <person name="Kumar T.K.A."/>
            <person name="Kuo A."/>
            <person name="LaButti K."/>
            <person name="Larrondo L.F."/>
            <person name="Lindquist E."/>
            <person name="Ling A."/>
            <person name="Lombard V."/>
            <person name="Lucas S."/>
            <person name="Lundell T."/>
            <person name="Martin R."/>
            <person name="McLaughlin D.J."/>
            <person name="Morgenstern I."/>
            <person name="Morin E."/>
            <person name="Murat C."/>
            <person name="Nagy L.G."/>
            <person name="Nolan M."/>
            <person name="Ohm R.A."/>
            <person name="Patyshakuliyeva A."/>
            <person name="Rokas A."/>
            <person name="Ruiz-Duenas F.J."/>
            <person name="Sabat G."/>
            <person name="Salamov A."/>
            <person name="Samejima M."/>
            <person name="Schmutz J."/>
            <person name="Slot J.C."/>
            <person name="St John F."/>
            <person name="Stenlid J."/>
            <person name="Sun H."/>
            <person name="Sun S."/>
            <person name="Syed K."/>
            <person name="Tsang A."/>
            <person name="Wiebenga A."/>
            <person name="Young D."/>
            <person name="Pisabarro A."/>
            <person name="Eastwood D.C."/>
            <person name="Martin F."/>
            <person name="Cullen D."/>
            <person name="Grigoriev I.V."/>
            <person name="Hibbett D.S."/>
        </authorList>
    </citation>
    <scope>NUCLEOTIDE SEQUENCE [LARGE SCALE GENOMIC DNA]</scope>
    <source>
        <strain evidence="2">RWD-64-598 SS2</strain>
    </source>
</reference>
<evidence type="ECO:0000313" key="1">
    <source>
        <dbReference type="EMBL" id="EIW79829.1"/>
    </source>
</evidence>
<organism evidence="1 2">
    <name type="scientific">Coniophora puteana (strain RWD-64-598)</name>
    <name type="common">Brown rot fungus</name>
    <dbReference type="NCBI Taxonomy" id="741705"/>
    <lineage>
        <taxon>Eukaryota</taxon>
        <taxon>Fungi</taxon>
        <taxon>Dikarya</taxon>
        <taxon>Basidiomycota</taxon>
        <taxon>Agaricomycotina</taxon>
        <taxon>Agaricomycetes</taxon>
        <taxon>Agaricomycetidae</taxon>
        <taxon>Boletales</taxon>
        <taxon>Coniophorineae</taxon>
        <taxon>Coniophoraceae</taxon>
        <taxon>Coniophora</taxon>
    </lineage>
</organism>
<name>A0A5M3MKR7_CONPW</name>
<comment type="caution">
    <text evidence="1">The sequence shown here is derived from an EMBL/GenBank/DDBJ whole genome shotgun (WGS) entry which is preliminary data.</text>
</comment>
<dbReference type="EMBL" id="JH711580">
    <property type="protein sequence ID" value="EIW79829.1"/>
    <property type="molecule type" value="Genomic_DNA"/>
</dbReference>